<keyword evidence="8" id="KW-0648">Protein biosynthesis</keyword>
<proteinExistence type="inferred from homology"/>
<dbReference type="eggNOG" id="KOG2007">
    <property type="taxonomic scope" value="Eukaryota"/>
</dbReference>
<evidence type="ECO:0000256" key="5">
    <source>
        <dbReference type="ARBA" id="ARBA00022741"/>
    </source>
</evidence>
<keyword evidence="13" id="KW-1185">Reference proteome</keyword>
<dbReference type="GO" id="GO:0046872">
    <property type="term" value="F:metal ion binding"/>
    <property type="evidence" value="ECO:0007669"/>
    <property type="project" value="UniProtKB-KW"/>
</dbReference>
<dbReference type="HAMAP" id="MF_00041">
    <property type="entry name" value="Cys_tRNA_synth"/>
    <property type="match status" value="1"/>
</dbReference>
<dbReference type="GO" id="GO:0005737">
    <property type="term" value="C:cytoplasm"/>
    <property type="evidence" value="ECO:0000318"/>
    <property type="project" value="GO_Central"/>
</dbReference>
<organism evidence="12 13">
    <name type="scientific">Eremothecium gossypii (strain ATCC 10895 / CBS 109.51 / FGSC 9923 / NRRL Y-1056)</name>
    <name type="common">Yeast</name>
    <name type="synonym">Ashbya gossypii</name>
    <dbReference type="NCBI Taxonomy" id="284811"/>
    <lineage>
        <taxon>Eukaryota</taxon>
        <taxon>Fungi</taxon>
        <taxon>Dikarya</taxon>
        <taxon>Ascomycota</taxon>
        <taxon>Saccharomycotina</taxon>
        <taxon>Saccharomycetes</taxon>
        <taxon>Saccharomycetales</taxon>
        <taxon>Saccharomycetaceae</taxon>
        <taxon>Eremothecium</taxon>
    </lineage>
</organism>
<evidence type="ECO:0000256" key="7">
    <source>
        <dbReference type="ARBA" id="ARBA00022840"/>
    </source>
</evidence>
<keyword evidence="9" id="KW-0030">Aminoacyl-tRNA synthetase</keyword>
<evidence type="ECO:0000256" key="10">
    <source>
        <dbReference type="ARBA" id="ARBA00031499"/>
    </source>
</evidence>
<evidence type="ECO:0000256" key="6">
    <source>
        <dbReference type="ARBA" id="ARBA00022833"/>
    </source>
</evidence>
<dbReference type="PANTHER" id="PTHR10890">
    <property type="entry name" value="CYSTEINYL-TRNA SYNTHETASE"/>
    <property type="match status" value="1"/>
</dbReference>
<keyword evidence="3" id="KW-0436">Ligase</keyword>
<dbReference type="SUPFAM" id="SSF47323">
    <property type="entry name" value="Anticodon-binding domain of a subclass of class I aminoacyl-tRNA synthetases"/>
    <property type="match status" value="1"/>
</dbReference>
<evidence type="ECO:0000256" key="3">
    <source>
        <dbReference type="ARBA" id="ARBA00022598"/>
    </source>
</evidence>
<dbReference type="InterPro" id="IPR032678">
    <property type="entry name" value="tRNA-synt_1_cat_dom"/>
</dbReference>
<reference evidence="12 13" key="1">
    <citation type="journal article" date="2004" name="Science">
        <title>The Ashbya gossypii genome as a tool for mapping the ancient Saccharomyces cerevisiae genome.</title>
        <authorList>
            <person name="Dietrich F.S."/>
            <person name="Voegeli S."/>
            <person name="Brachat S."/>
            <person name="Lerch A."/>
            <person name="Gates K."/>
            <person name="Steiner S."/>
            <person name="Mohr C."/>
            <person name="Pohlmann R."/>
            <person name="Luedi P."/>
            <person name="Choi S."/>
            <person name="Wing R.A."/>
            <person name="Flavier A."/>
            <person name="Gaffney T.D."/>
            <person name="Philippsen P."/>
        </authorList>
    </citation>
    <scope>NUCLEOTIDE SEQUENCE [LARGE SCALE GENOMIC DNA]</scope>
    <source>
        <strain evidence="13">ATCC 10895 / CBS 109.51 / FGSC 9923 / NRRL Y-1056</strain>
    </source>
</reference>
<sequence length="750" mass="83116">MQSVLRLSVIRNMSGSVKVVQPPWQKPVRAAEQPVLKLYNSLTRTKDEFIPLSQGRNVTWYSCGPTVYDASHMGHARNYVSIDINRRLIEDYFGYHVEFVQNVTDIDDKIILRARQEHLYAEYVAAHPSVDQLVLADATEAVVQYFRKHLNPDLTTISAYEQWYAKLDLAREREANAKFAMHTAAVGRALDALENPTVPGFLTAVKDVLVPLLDGRSGASVRDPDVFRALAAHWENSFNADMERLGVRPPSVTTRVSEYVDEIVKFIERIVANGYAYATSDGSVYFDTVQFEAGGHAYPKCQPWNRGVADLIADGEGALATGTEKQNPNDFALWKASKAGEPEWPSPWGLGRPGWHIECSVMASDVLGERVDIHSGGIDLAFPHHDNELAQAEACFNSQQWVNYFLHTGHLHIEGQKMSKSLKNFITIDEALKMYSARQLRLAFAMSPWGSPLDFKEATMVQVRGWESAMGNFFRTVRALANDGDGKTRPGVREAELRAHLADAAARVHENLCDNLSTHSVLRCLGELVGRANAYIGAAGPEARVESVAAVARFCTRILAAMGIPARADGLGWLEQQAGAAEAGEAAILPYVRCLARFRDEVRKGARGGDTARLLAITDRVRDVDLPALGVLLEDRQDRPALVKFATPEELKQRELEAEEKEKAARAAVRAKEAAAAREEERRARARVPPTEMFRGNSAYSAFDADGVPTADAEGEPLSKSMCKKLRKQWEQQKKAYDAWVAVSGEERGM</sequence>
<dbReference type="EMBL" id="AE016819">
    <property type="protein sequence ID" value="AAS54011.2"/>
    <property type="molecule type" value="Genomic_DNA"/>
</dbReference>
<reference evidence="13" key="2">
    <citation type="journal article" date="2013" name="G3 (Bethesda)">
        <title>Genomes of Ashbya fungi isolated from insects reveal four mating-type loci, numerous translocations, lack of transposons, and distinct gene duplications.</title>
        <authorList>
            <person name="Dietrich F.S."/>
            <person name="Voegeli S."/>
            <person name="Kuo S."/>
            <person name="Philippsen P."/>
        </authorList>
    </citation>
    <scope>GENOME REANNOTATION</scope>
    <source>
        <strain evidence="13">ATCC 10895 / CBS 109.51 / FGSC 9923 / NRRL Y-1056</strain>
    </source>
</reference>
<dbReference type="AlphaFoldDB" id="Q752D6"/>
<keyword evidence="7" id="KW-0067">ATP-binding</keyword>
<evidence type="ECO:0000256" key="9">
    <source>
        <dbReference type="ARBA" id="ARBA00023146"/>
    </source>
</evidence>
<gene>
    <name evidence="12" type="ORF">AGOS_AFR640W</name>
</gene>
<dbReference type="InterPro" id="IPR024909">
    <property type="entry name" value="Cys-tRNA/MSH_ligase"/>
</dbReference>
<accession>Q752D6</accession>
<keyword evidence="6" id="KW-0862">Zinc</keyword>
<dbReference type="Pfam" id="PF01406">
    <property type="entry name" value="tRNA-synt_1e"/>
    <property type="match status" value="1"/>
</dbReference>
<dbReference type="GO" id="GO:0006423">
    <property type="term" value="P:cysteinyl-tRNA aminoacylation"/>
    <property type="evidence" value="ECO:0000318"/>
    <property type="project" value="GO_Central"/>
</dbReference>
<evidence type="ECO:0000256" key="8">
    <source>
        <dbReference type="ARBA" id="ARBA00022917"/>
    </source>
</evidence>
<evidence type="ECO:0000256" key="1">
    <source>
        <dbReference type="ARBA" id="ARBA00001947"/>
    </source>
</evidence>
<dbReference type="OMA" id="FHNDMKS"/>
<evidence type="ECO:0000256" key="4">
    <source>
        <dbReference type="ARBA" id="ARBA00022723"/>
    </source>
</evidence>
<dbReference type="EC" id="6.1.1.16" evidence="2"/>
<evidence type="ECO:0000313" key="13">
    <source>
        <dbReference type="Proteomes" id="UP000000591"/>
    </source>
</evidence>
<dbReference type="GO" id="GO:0004817">
    <property type="term" value="F:cysteine-tRNA ligase activity"/>
    <property type="evidence" value="ECO:0000318"/>
    <property type="project" value="GO_Central"/>
</dbReference>
<dbReference type="SUPFAM" id="SSF52374">
    <property type="entry name" value="Nucleotidylyl transferase"/>
    <property type="match status" value="1"/>
</dbReference>
<evidence type="ECO:0000259" key="11">
    <source>
        <dbReference type="Pfam" id="PF01406"/>
    </source>
</evidence>
<dbReference type="OrthoDB" id="438179at2759"/>
<dbReference type="STRING" id="284811.Q752D6"/>
<dbReference type="PANTHER" id="PTHR10890:SF3">
    <property type="entry name" value="CYSTEINE--TRNA LIGASE, CYTOPLASMIC"/>
    <property type="match status" value="1"/>
</dbReference>
<name>Q752D6_EREGS</name>
<dbReference type="Proteomes" id="UP000000591">
    <property type="component" value="Chromosome VI"/>
</dbReference>
<dbReference type="CDD" id="cd00672">
    <property type="entry name" value="CysRS_core"/>
    <property type="match status" value="1"/>
</dbReference>
<evidence type="ECO:0000313" key="12">
    <source>
        <dbReference type="EMBL" id="AAS54011.2"/>
    </source>
</evidence>
<dbReference type="Gene3D" id="3.40.50.620">
    <property type="entry name" value="HUPs"/>
    <property type="match status" value="1"/>
</dbReference>
<dbReference type="RefSeq" id="NP_986187.2">
    <property type="nucleotide sequence ID" value="NM_212323.2"/>
</dbReference>
<feature type="domain" description="tRNA synthetases class I catalytic" evidence="11">
    <location>
        <begin position="54"/>
        <end position="463"/>
    </location>
</feature>
<dbReference type="FunCoup" id="Q752D6">
    <property type="interactions" value="961"/>
</dbReference>
<dbReference type="HOGENOM" id="CLU_013528_3_1_1"/>
<keyword evidence="5" id="KW-0547">Nucleotide-binding</keyword>
<dbReference type="InterPro" id="IPR014729">
    <property type="entry name" value="Rossmann-like_a/b/a_fold"/>
</dbReference>
<dbReference type="InterPro" id="IPR009080">
    <property type="entry name" value="tRNAsynth_Ia_anticodon-bd"/>
</dbReference>
<evidence type="ECO:0000256" key="2">
    <source>
        <dbReference type="ARBA" id="ARBA00012832"/>
    </source>
</evidence>
<dbReference type="InParanoid" id="Q752D6"/>
<comment type="cofactor">
    <cofactor evidence="1">
        <name>Zn(2+)</name>
        <dbReference type="ChEBI" id="CHEBI:29105"/>
    </cofactor>
</comment>
<dbReference type="KEGG" id="ago:AGOS_AFR640W"/>
<dbReference type="InterPro" id="IPR015803">
    <property type="entry name" value="Cys-tRNA-ligase"/>
</dbReference>
<dbReference type="GeneID" id="4622475"/>
<dbReference type="GO" id="GO:0005524">
    <property type="term" value="F:ATP binding"/>
    <property type="evidence" value="ECO:0000318"/>
    <property type="project" value="GO_Central"/>
</dbReference>
<dbReference type="PRINTS" id="PR00983">
    <property type="entry name" value="TRNASYNTHCYS"/>
</dbReference>
<protein>
    <recommendedName>
        <fullName evidence="2">cysteine--tRNA ligase</fullName>
        <ecNumber evidence="2">6.1.1.16</ecNumber>
    </recommendedName>
    <alternativeName>
        <fullName evidence="10">Cysteinyl-tRNA synthetase</fullName>
    </alternativeName>
</protein>
<dbReference type="NCBIfam" id="TIGR00435">
    <property type="entry name" value="cysS"/>
    <property type="match status" value="1"/>
</dbReference>
<keyword evidence="4" id="KW-0479">Metal-binding</keyword>